<dbReference type="EMBL" id="JAAWVQ010042845">
    <property type="protein sequence ID" value="MBN3274698.1"/>
    <property type="molecule type" value="Genomic_DNA"/>
</dbReference>
<feature type="coiled-coil region" evidence="10">
    <location>
        <begin position="58"/>
        <end position="99"/>
    </location>
</feature>
<dbReference type="InterPro" id="IPR051227">
    <property type="entry name" value="CS_glycosyltransferase"/>
</dbReference>
<sequence>MPRRGLPLQARTRWLLLGISLLLSLVLLTYLLECAPPPDSSPALPGPAGELVGKEYYQALLQEQEERYQNRAASLKRQIGQLKQELQDMSEKLKVLQDKKGLAGGGAREQEPNDLLEYLHSQIDKAEVGTGARLPSEYAVVPFESFTATKVYQLETGLTRHPEEKPVRKDRRDELSEVIEAGLEVINNPDEEEEGQDKEQRLTYNDVDFVEGLYRTERDKGTQYELFYHKEGVAGFRQVTLFRPFGPLMRVRSSTLEATGTVLNIIVPLAGRTEAFAQFMRNFRDVCILQDRLVHLTVVYFGQEGWTEVKTILETVARGLAAARLLTAGPAVYSFPEAFPVVESRHTQAALTFHHVCRPYNQTDMGPFQPRLPMPSQAPPGEIPSAQASVSRQARDIMDMIGRIMELSERQQAPPAPAVGPHVAPPSPTVPTGVAVPPSDLSVGEHDIQSTAAVRVGARAHGARSSVPAGPLNSRGRATSLPDPNPSPLSLILWRRFPPVDSTIAALVRYAQGSYVPESAMQDLWPAGAGPEPEPGGPSGCAQTAVTVVGAGLSRNVEGAAVASQCSSTLEGGSRSPALGNCHSQPRLSPSCPSRASEGLRSQTQFTSQQLHYWHACTSNAEASFSNYTLVPVDEEFSRGRGLDIGARAWKRGDVLMFFCDVDIYFTAEFLNTCRLNARPNKRVFYPVVFSLYNPAIVYGNLEIAPPMEQQLAHKKDAGFWRDFGFGMTCQYRTDFLNIGGFDLEVKGWGVEDVHLYRKYLHSDLIVVRTPVAGLFHLWHEKQCADELTPEQYRMCIQSKAMNEASQSHLGMLVFREEIESHLRKQAFQTHSNSKPGE</sequence>
<evidence type="ECO:0000256" key="1">
    <source>
        <dbReference type="ARBA" id="ARBA00004447"/>
    </source>
</evidence>
<evidence type="ECO:0000256" key="8">
    <source>
        <dbReference type="ARBA" id="ARBA00023136"/>
    </source>
</evidence>
<comment type="similarity">
    <text evidence="2 9">Belongs to the chondroitin N-acetylgalactosaminyltransferase family.</text>
</comment>
<comment type="subcellular location">
    <subcellularLocation>
        <location evidence="1 9">Golgi apparatus</location>
        <location evidence="1 9">Golgi stack membrane</location>
        <topology evidence="1 9">Single-pass type II membrane protein</topology>
    </subcellularLocation>
</comment>
<evidence type="ECO:0000256" key="12">
    <source>
        <dbReference type="SAM" id="SignalP"/>
    </source>
</evidence>
<evidence type="ECO:0000256" key="5">
    <source>
        <dbReference type="ARBA" id="ARBA00022968"/>
    </source>
</evidence>
<name>A0ABS2XKK1_POLSP</name>
<keyword evidence="12" id="KW-0732">Signal</keyword>
<keyword evidence="10" id="KW-0175">Coiled coil</keyword>
<keyword evidence="4" id="KW-0812">Transmembrane</keyword>
<evidence type="ECO:0000256" key="6">
    <source>
        <dbReference type="ARBA" id="ARBA00022989"/>
    </source>
</evidence>
<keyword evidence="3 9" id="KW-0808">Transferase</keyword>
<organism evidence="13 14">
    <name type="scientific">Polyodon spathula</name>
    <name type="common">North American paddlefish</name>
    <name type="synonym">Squalus spathula</name>
    <dbReference type="NCBI Taxonomy" id="7913"/>
    <lineage>
        <taxon>Eukaryota</taxon>
        <taxon>Metazoa</taxon>
        <taxon>Chordata</taxon>
        <taxon>Craniata</taxon>
        <taxon>Vertebrata</taxon>
        <taxon>Euteleostomi</taxon>
        <taxon>Actinopterygii</taxon>
        <taxon>Chondrostei</taxon>
        <taxon>Acipenseriformes</taxon>
        <taxon>Polyodontidae</taxon>
        <taxon>Polyodon</taxon>
    </lineage>
</organism>
<keyword evidence="7 9" id="KW-0333">Golgi apparatus</keyword>
<keyword evidence="5 9" id="KW-0735">Signal-anchor</keyword>
<reference evidence="13" key="1">
    <citation type="journal article" date="2021" name="Cell">
        <title>Tracing the genetic footprints of vertebrate landing in non-teleost ray-finned fishes.</title>
        <authorList>
            <person name="Bi X."/>
            <person name="Wang K."/>
            <person name="Yang L."/>
            <person name="Pan H."/>
            <person name="Jiang H."/>
            <person name="Wei Q."/>
            <person name="Fang M."/>
            <person name="Yu H."/>
            <person name="Zhu C."/>
            <person name="Cai Y."/>
            <person name="He Y."/>
            <person name="Gan X."/>
            <person name="Zeng H."/>
            <person name="Yu D."/>
            <person name="Zhu Y."/>
            <person name="Jiang H."/>
            <person name="Qiu Q."/>
            <person name="Yang H."/>
            <person name="Zhang Y.E."/>
            <person name="Wang W."/>
            <person name="Zhu M."/>
            <person name="He S."/>
            <person name="Zhang G."/>
        </authorList>
    </citation>
    <scope>NUCLEOTIDE SEQUENCE</scope>
    <source>
        <strain evidence="13">Pddl_001</strain>
    </source>
</reference>
<dbReference type="SUPFAM" id="SSF53448">
    <property type="entry name" value="Nucleotide-diphospho-sugar transferases"/>
    <property type="match status" value="1"/>
</dbReference>
<evidence type="ECO:0000313" key="14">
    <source>
        <dbReference type="Proteomes" id="UP001166093"/>
    </source>
</evidence>
<keyword evidence="8" id="KW-0472">Membrane</keyword>
<evidence type="ECO:0000256" key="7">
    <source>
        <dbReference type="ARBA" id="ARBA00023034"/>
    </source>
</evidence>
<dbReference type="InterPro" id="IPR008428">
    <property type="entry name" value="Chond_GalNAc"/>
</dbReference>
<feature type="signal peptide" evidence="12">
    <location>
        <begin position="1"/>
        <end position="34"/>
    </location>
</feature>
<evidence type="ECO:0000256" key="4">
    <source>
        <dbReference type="ARBA" id="ARBA00022692"/>
    </source>
</evidence>
<dbReference type="Gene3D" id="3.90.550.10">
    <property type="entry name" value="Spore Coat Polysaccharide Biosynthesis Protein SpsA, Chain A"/>
    <property type="match status" value="1"/>
</dbReference>
<evidence type="ECO:0000256" key="11">
    <source>
        <dbReference type="SAM" id="MobiDB-lite"/>
    </source>
</evidence>
<gene>
    <name evidence="13" type="primary">Csgalnact2</name>
    <name evidence="13" type="ORF">GTO93_0007329</name>
</gene>
<accession>A0ABS2XKK1</accession>
<comment type="caution">
    <text evidence="13">The sequence shown here is derived from an EMBL/GenBank/DDBJ whole genome shotgun (WGS) entry which is preliminary data.</text>
</comment>
<feature type="non-terminal residue" evidence="13">
    <location>
        <position position="1"/>
    </location>
</feature>
<evidence type="ECO:0000256" key="10">
    <source>
        <dbReference type="SAM" id="Coils"/>
    </source>
</evidence>
<keyword evidence="14" id="KW-1185">Reference proteome</keyword>
<dbReference type="Proteomes" id="UP001166093">
    <property type="component" value="Unassembled WGS sequence"/>
</dbReference>
<feature type="region of interest" description="Disordered" evidence="11">
    <location>
        <begin position="460"/>
        <end position="483"/>
    </location>
</feature>
<dbReference type="InterPro" id="IPR029044">
    <property type="entry name" value="Nucleotide-diphossugar_trans"/>
</dbReference>
<evidence type="ECO:0000256" key="9">
    <source>
        <dbReference type="RuleBase" id="RU364016"/>
    </source>
</evidence>
<feature type="chain" id="PRO_5045952721" description="Hexosyltransferase" evidence="12">
    <location>
        <begin position="35"/>
        <end position="838"/>
    </location>
</feature>
<protein>
    <recommendedName>
        <fullName evidence="9">Hexosyltransferase</fullName>
        <ecNumber evidence="9">2.4.1.-</ecNumber>
    </recommendedName>
</protein>
<dbReference type="PANTHER" id="PTHR12369">
    <property type="entry name" value="CHONDROITIN SYNTHASE"/>
    <property type="match status" value="1"/>
</dbReference>
<feature type="non-terminal residue" evidence="13">
    <location>
        <position position="838"/>
    </location>
</feature>
<dbReference type="PANTHER" id="PTHR12369:SF20">
    <property type="entry name" value="CHONDROITIN SULFATE N-ACETYLGALACTOSAMINYLTRANSFERASE 2"/>
    <property type="match status" value="1"/>
</dbReference>
<evidence type="ECO:0000313" key="13">
    <source>
        <dbReference type="EMBL" id="MBN3274698.1"/>
    </source>
</evidence>
<dbReference type="EC" id="2.4.1.-" evidence="9"/>
<proteinExistence type="inferred from homology"/>
<evidence type="ECO:0000256" key="3">
    <source>
        <dbReference type="ARBA" id="ARBA00022679"/>
    </source>
</evidence>
<evidence type="ECO:0000256" key="2">
    <source>
        <dbReference type="ARBA" id="ARBA00009239"/>
    </source>
</evidence>
<dbReference type="Pfam" id="PF05679">
    <property type="entry name" value="CHGN"/>
    <property type="match status" value="2"/>
</dbReference>
<keyword evidence="6" id="KW-1133">Transmembrane helix</keyword>